<accession>A0ABM0VW18</accession>
<evidence type="ECO:0000313" key="2">
    <source>
        <dbReference type="Proteomes" id="UP000694864"/>
    </source>
</evidence>
<reference evidence="3" key="2">
    <citation type="submission" date="2025-08" db="UniProtKB">
        <authorList>
            <consortium name="RefSeq"/>
        </authorList>
    </citation>
    <scope>IDENTIFICATION</scope>
    <source>
        <tissue evidence="3">Leaf</tissue>
    </source>
</reference>
<gene>
    <name evidence="3" type="primary">LOC104742579</name>
</gene>
<protein>
    <submittedName>
        <fullName evidence="3">Uncharacterized protein LOC104742579</fullName>
    </submittedName>
</protein>
<dbReference type="InterPro" id="IPR021139">
    <property type="entry name" value="NYN"/>
</dbReference>
<sequence length="185" mass="20974">MGTNRDFYGGNTKLFWDVDDVSILSHLDPELVYGNIMSELEDKGFAISPYTSSTVAIVDDYVSETLRDSYSRSGIRFIRFPGGTKYERVHNMSVYTLLWALREQNMRANLIILSKDMGKDEKFTSLIEAIKKKSSDYNIVFHDPTSILDNSVGTPVAIEQIKDGRYRCSTCKSIIKEGESSSRNQ</sequence>
<organism evidence="2 3">
    <name type="scientific">Camelina sativa</name>
    <name type="common">False flax</name>
    <name type="synonym">Myagrum sativum</name>
    <dbReference type="NCBI Taxonomy" id="90675"/>
    <lineage>
        <taxon>Eukaryota</taxon>
        <taxon>Viridiplantae</taxon>
        <taxon>Streptophyta</taxon>
        <taxon>Embryophyta</taxon>
        <taxon>Tracheophyta</taxon>
        <taxon>Spermatophyta</taxon>
        <taxon>Magnoliopsida</taxon>
        <taxon>eudicotyledons</taxon>
        <taxon>Gunneridae</taxon>
        <taxon>Pentapetalae</taxon>
        <taxon>rosids</taxon>
        <taxon>malvids</taxon>
        <taxon>Brassicales</taxon>
        <taxon>Brassicaceae</taxon>
        <taxon>Camelineae</taxon>
        <taxon>Camelina</taxon>
    </lineage>
</organism>
<dbReference type="RefSeq" id="XP_010461903.1">
    <property type="nucleotide sequence ID" value="XM_010463601.2"/>
</dbReference>
<name>A0ABM0VW18_CAMSA</name>
<dbReference type="Proteomes" id="UP000694864">
    <property type="component" value="Chromosome 2"/>
</dbReference>
<evidence type="ECO:0000313" key="3">
    <source>
        <dbReference type="RefSeq" id="XP_010461903.1"/>
    </source>
</evidence>
<evidence type="ECO:0000259" key="1">
    <source>
        <dbReference type="Pfam" id="PF01936"/>
    </source>
</evidence>
<dbReference type="Pfam" id="PF01936">
    <property type="entry name" value="NYN"/>
    <property type="match status" value="1"/>
</dbReference>
<proteinExistence type="predicted"/>
<keyword evidence="2" id="KW-1185">Reference proteome</keyword>
<dbReference type="GeneID" id="104742579"/>
<feature type="domain" description="NYN" evidence="1">
    <location>
        <begin position="12"/>
        <end position="141"/>
    </location>
</feature>
<reference evidence="2" key="1">
    <citation type="journal article" date="2014" name="Nat. Commun.">
        <title>The emerging biofuel crop Camelina sativa retains a highly undifferentiated hexaploid genome structure.</title>
        <authorList>
            <person name="Kagale S."/>
            <person name="Koh C."/>
            <person name="Nixon J."/>
            <person name="Bollina V."/>
            <person name="Clarke W.E."/>
            <person name="Tuteja R."/>
            <person name="Spillane C."/>
            <person name="Robinson S.J."/>
            <person name="Links M.G."/>
            <person name="Clarke C."/>
            <person name="Higgins E.E."/>
            <person name="Huebert T."/>
            <person name="Sharpe A.G."/>
            <person name="Parkin I.A."/>
        </authorList>
    </citation>
    <scope>NUCLEOTIDE SEQUENCE [LARGE SCALE GENOMIC DNA]</scope>
    <source>
        <strain evidence="2">cv. DH55</strain>
    </source>
</reference>